<comment type="subcellular location">
    <subcellularLocation>
        <location evidence="8">Cell outer membrane</location>
        <topology evidence="8">Lipid-anchor</topology>
        <orientation evidence="8">Periplasmic side</orientation>
    </subcellularLocation>
</comment>
<reference evidence="11 12" key="1">
    <citation type="submission" date="2016-03" db="EMBL/GenBank/DDBJ databases">
        <title>Photobacterium proteolyticum sp. nov. a protease producing bacterium isolated from ocean sediments of Laizhou Bay.</title>
        <authorList>
            <person name="Li Y."/>
        </authorList>
    </citation>
    <scope>NUCLEOTIDE SEQUENCE [LARGE SCALE GENOMIC DNA]</scope>
    <source>
        <strain evidence="11 12">R-40508</strain>
    </source>
</reference>
<evidence type="ECO:0000256" key="5">
    <source>
        <dbReference type="ARBA" id="ARBA00023139"/>
    </source>
</evidence>
<sequence length="609" mass="68006">MLNFTQKRKSVSRLLAPVALAVILAGCGSTPQQSASIADITSAAQQSSASYLVKAESSAGAESINWHILALKALIKEGSWPQAEKQAMRLSRMSLSPVQLAEWQLAKATLSYQQAQPQQALETLNFQPWWQLSPNQYRRYHLLRAELFTQTKQTFKAAQARTALDQYLAPTAKAENWQALWTDLSHYSNNQLQSVTFSDDDSVLRGWVQLAILKNTYLARPSQLKGAVEEWLAANPYHPAHQYLPSDLQAIMDLEIAQLDKVALLLPMSGRFEAQGKAVRDGFINAMLDDGNRDGSTELSIFDTESEAMNNILGKLNQDGVQFVIGPLRKNKVTEFQQLNSGKITQLALNEPAQLDLRQANTCYFSLSPEQEAEQAAQHLFAKGHQFPMVLAPNNKFGQRVSAAFAEQWQQLTGKAPQLETFGSRKQIQQQIAAIFGLTESQNRISQMQKVVGRSLESQQRSRRDTDAVYLIANKAELTLLKPFIDVAINPDQKPPKLYASSRGNPEKNGDTSELRGIEFSDIPLLVEPNQNFMARFDNLWPNKNNTAVRLHAFGMDAYKMINELPQMQVVEHYSTPGKTGILSTDENCVVQRQISWAVFTNNGIQAAQ</sequence>
<comment type="function">
    <text evidence="8">Regulator of peptidoglycan synthesis that is essential for the function of penicillin-binding protein 1A (PBP1a).</text>
</comment>
<dbReference type="GO" id="GO:0030234">
    <property type="term" value="F:enzyme regulator activity"/>
    <property type="evidence" value="ECO:0007669"/>
    <property type="project" value="UniProtKB-UniRule"/>
</dbReference>
<keyword evidence="1 8" id="KW-0732">Signal</keyword>
<dbReference type="InterPro" id="IPR007443">
    <property type="entry name" value="LpoA"/>
</dbReference>
<dbReference type="PROSITE" id="PS51257">
    <property type="entry name" value="PROKAR_LIPOPROTEIN"/>
    <property type="match status" value="1"/>
</dbReference>
<dbReference type="STRING" id="858640.A3K86_10360"/>
<dbReference type="HAMAP" id="MF_01890">
    <property type="entry name" value="LpoA"/>
    <property type="match status" value="1"/>
</dbReference>
<gene>
    <name evidence="8" type="primary">lpoA</name>
    <name evidence="11" type="ORF">A3K86_10360</name>
</gene>
<dbReference type="GO" id="GO:0031241">
    <property type="term" value="C:periplasmic side of cell outer membrane"/>
    <property type="evidence" value="ECO:0007669"/>
    <property type="project" value="UniProtKB-UniRule"/>
</dbReference>
<evidence type="ECO:0000256" key="6">
    <source>
        <dbReference type="ARBA" id="ARBA00023237"/>
    </source>
</evidence>
<dbReference type="InterPro" id="IPR028082">
    <property type="entry name" value="Peripla_BP_I"/>
</dbReference>
<name>A0A178KII6_9GAMM</name>
<dbReference type="PANTHER" id="PTHR38038">
    <property type="entry name" value="PENICILLIN-BINDING PROTEIN ACTIVATOR LPOA"/>
    <property type="match status" value="1"/>
</dbReference>
<comment type="subunit">
    <text evidence="8">Interacts with PBP1a.</text>
</comment>
<dbReference type="RefSeq" id="WP_068330824.1">
    <property type="nucleotide sequence ID" value="NZ_LVHF01000018.1"/>
</dbReference>
<evidence type="ECO:0000313" key="11">
    <source>
        <dbReference type="EMBL" id="OAN16563.1"/>
    </source>
</evidence>
<keyword evidence="7 8" id="KW-0449">Lipoprotein</keyword>
<feature type="chain" id="PRO_5008872529" description="Penicillin-binding protein activator LpoA" evidence="10">
    <location>
        <begin position="35"/>
        <end position="609"/>
    </location>
</feature>
<evidence type="ECO:0000256" key="1">
    <source>
        <dbReference type="ARBA" id="ARBA00022729"/>
    </source>
</evidence>
<keyword evidence="3 8" id="KW-0573">Peptidoglycan synthesis</keyword>
<dbReference type="Gene3D" id="3.40.50.2300">
    <property type="match status" value="2"/>
</dbReference>
<dbReference type="GO" id="GO:0008360">
    <property type="term" value="P:regulation of cell shape"/>
    <property type="evidence" value="ECO:0007669"/>
    <property type="project" value="UniProtKB-KW"/>
</dbReference>
<evidence type="ECO:0000256" key="3">
    <source>
        <dbReference type="ARBA" id="ARBA00022984"/>
    </source>
</evidence>
<evidence type="ECO:0000256" key="4">
    <source>
        <dbReference type="ARBA" id="ARBA00023136"/>
    </source>
</evidence>
<dbReference type="AlphaFoldDB" id="A0A178KII6"/>
<evidence type="ECO:0000256" key="8">
    <source>
        <dbReference type="HAMAP-Rule" id="MF_01890"/>
    </source>
</evidence>
<comment type="similarity">
    <text evidence="8">Belongs to the LpoA family.</text>
</comment>
<accession>A0A178KII6</accession>
<dbReference type="OrthoDB" id="6708821at2"/>
<keyword evidence="4 8" id="KW-0472">Membrane</keyword>
<protein>
    <recommendedName>
        <fullName evidence="8">Penicillin-binding protein activator LpoA</fullName>
        <shortName evidence="8">PBP activator LpoA</shortName>
    </recommendedName>
</protein>
<dbReference type="InterPro" id="IPR011990">
    <property type="entry name" value="TPR-like_helical_dom_sf"/>
</dbReference>
<dbReference type="GO" id="GO:0009252">
    <property type="term" value="P:peptidoglycan biosynthetic process"/>
    <property type="evidence" value="ECO:0007669"/>
    <property type="project" value="UniProtKB-UniRule"/>
</dbReference>
<proteinExistence type="inferred from homology"/>
<dbReference type="Gene3D" id="1.25.40.650">
    <property type="match status" value="1"/>
</dbReference>
<evidence type="ECO:0000256" key="2">
    <source>
        <dbReference type="ARBA" id="ARBA00022960"/>
    </source>
</evidence>
<keyword evidence="12" id="KW-1185">Reference proteome</keyword>
<dbReference type="Gene3D" id="1.25.40.10">
    <property type="entry name" value="Tetratricopeptide repeat domain"/>
    <property type="match status" value="1"/>
</dbReference>
<evidence type="ECO:0000256" key="10">
    <source>
        <dbReference type="SAM" id="SignalP"/>
    </source>
</evidence>
<dbReference type="SUPFAM" id="SSF53822">
    <property type="entry name" value="Periplasmic binding protein-like I"/>
    <property type="match status" value="1"/>
</dbReference>
<dbReference type="PANTHER" id="PTHR38038:SF1">
    <property type="entry name" value="PENICILLIN-BINDING PROTEIN ACTIVATOR LPOA"/>
    <property type="match status" value="1"/>
</dbReference>
<dbReference type="EMBL" id="LVHF01000018">
    <property type="protein sequence ID" value="OAN16563.1"/>
    <property type="molecule type" value="Genomic_DNA"/>
</dbReference>
<feature type="compositionally biased region" description="Basic and acidic residues" evidence="9">
    <location>
        <begin position="505"/>
        <end position="514"/>
    </location>
</feature>
<comment type="caution">
    <text evidence="11">The sequence shown here is derived from an EMBL/GenBank/DDBJ whole genome shotgun (WGS) entry which is preliminary data.</text>
</comment>
<dbReference type="CDD" id="cd06339">
    <property type="entry name" value="PBP1_YraM_LppC_lipoprotein-like"/>
    <property type="match status" value="1"/>
</dbReference>
<organism evidence="11 12">
    <name type="scientific">Photobacterium jeanii</name>
    <dbReference type="NCBI Taxonomy" id="858640"/>
    <lineage>
        <taxon>Bacteria</taxon>
        <taxon>Pseudomonadati</taxon>
        <taxon>Pseudomonadota</taxon>
        <taxon>Gammaproteobacteria</taxon>
        <taxon>Vibrionales</taxon>
        <taxon>Vibrionaceae</taxon>
        <taxon>Photobacterium</taxon>
    </lineage>
</organism>
<evidence type="ECO:0000256" key="7">
    <source>
        <dbReference type="ARBA" id="ARBA00023288"/>
    </source>
</evidence>
<evidence type="ECO:0000313" key="12">
    <source>
        <dbReference type="Proteomes" id="UP000078503"/>
    </source>
</evidence>
<feature type="signal peptide" evidence="10">
    <location>
        <begin position="1"/>
        <end position="34"/>
    </location>
</feature>
<dbReference type="Pfam" id="PF04348">
    <property type="entry name" value="LppC"/>
    <property type="match status" value="1"/>
</dbReference>
<keyword evidence="6 8" id="KW-0998">Cell outer membrane</keyword>
<feature type="region of interest" description="Disordered" evidence="9">
    <location>
        <begin position="495"/>
        <end position="514"/>
    </location>
</feature>
<evidence type="ECO:0000256" key="9">
    <source>
        <dbReference type="SAM" id="MobiDB-lite"/>
    </source>
</evidence>
<dbReference type="Proteomes" id="UP000078503">
    <property type="component" value="Unassembled WGS sequence"/>
</dbReference>
<keyword evidence="2 8" id="KW-0133">Cell shape</keyword>
<keyword evidence="5 8" id="KW-0564">Palmitate</keyword>